<dbReference type="GeneID" id="24165239"/>
<reference evidence="2" key="1">
    <citation type="journal article" date="2009" name="Genome Res.">
        <title>Comparative genomic analyses of the human fungal pathogens Coccidioides and their relatives.</title>
        <authorList>
            <person name="Sharpton T.J."/>
            <person name="Stajich J.E."/>
            <person name="Rounsley S.D."/>
            <person name="Gardner M.J."/>
            <person name="Wortman J.R."/>
            <person name="Jordar V.S."/>
            <person name="Maiti R."/>
            <person name="Kodira C.D."/>
            <person name="Neafsey D.E."/>
            <person name="Zeng Q."/>
            <person name="Hung C.-Y."/>
            <person name="McMahan C."/>
            <person name="Muszewska A."/>
            <person name="Grynberg M."/>
            <person name="Mandel M.A."/>
            <person name="Kellner E.M."/>
            <person name="Barker B.M."/>
            <person name="Galgiani J.N."/>
            <person name="Orbach M.J."/>
            <person name="Kirkland T.N."/>
            <person name="Cole G.T."/>
            <person name="Henn M.R."/>
            <person name="Birren B.W."/>
            <person name="Taylor J.W."/>
        </authorList>
    </citation>
    <scope>NUCLEOTIDE SEQUENCE [LARGE SCALE GENOMIC DNA]</scope>
    <source>
        <strain evidence="2">RS</strain>
    </source>
</reference>
<dbReference type="VEuPathDB" id="FungiDB:CIMG_13612"/>
<dbReference type="Proteomes" id="UP000001261">
    <property type="component" value="Unassembled WGS sequence"/>
</dbReference>
<dbReference type="RefSeq" id="XP_001239853.2">
    <property type="nucleotide sequence ID" value="XM_001239852.2"/>
</dbReference>
<name>J3K2G0_COCIM</name>
<sequence>MPYDLGISTGLKTMPYDLGISTGLKTVDVELLFRKLKDMYNGKKEIGLYSSFSAGLKTAIRGGREHTLYLGPESSEFGAYPFSRNSCFEKERKENEKEKIKISRG</sequence>
<dbReference type="KEGG" id="cim:CIMG_13612"/>
<dbReference type="EMBL" id="GG704915">
    <property type="protein sequence ID" value="EAS28270.3"/>
    <property type="molecule type" value="Genomic_DNA"/>
</dbReference>
<protein>
    <submittedName>
        <fullName evidence="1">Uncharacterized protein</fullName>
    </submittedName>
</protein>
<dbReference type="AlphaFoldDB" id="J3K2G0"/>
<organism evidence="1 2">
    <name type="scientific">Coccidioides immitis (strain RS)</name>
    <name type="common">Valley fever fungus</name>
    <dbReference type="NCBI Taxonomy" id="246410"/>
    <lineage>
        <taxon>Eukaryota</taxon>
        <taxon>Fungi</taxon>
        <taxon>Dikarya</taxon>
        <taxon>Ascomycota</taxon>
        <taxon>Pezizomycotina</taxon>
        <taxon>Eurotiomycetes</taxon>
        <taxon>Eurotiomycetidae</taxon>
        <taxon>Onygenales</taxon>
        <taxon>Onygenaceae</taxon>
        <taxon>Coccidioides</taxon>
    </lineage>
</organism>
<accession>J3K2G0</accession>
<keyword evidence="2" id="KW-1185">Reference proteome</keyword>
<gene>
    <name evidence="1" type="ORF">CIMG_13612</name>
</gene>
<reference evidence="2" key="2">
    <citation type="journal article" date="2010" name="Genome Res.">
        <title>Population genomic sequencing of Coccidioides fungi reveals recent hybridization and transposon control.</title>
        <authorList>
            <person name="Neafsey D.E."/>
            <person name="Barker B.M."/>
            <person name="Sharpton T.J."/>
            <person name="Stajich J.E."/>
            <person name="Park D.J."/>
            <person name="Whiston E."/>
            <person name="Hung C.-Y."/>
            <person name="McMahan C."/>
            <person name="White J."/>
            <person name="Sykes S."/>
            <person name="Heiman D."/>
            <person name="Young S."/>
            <person name="Zeng Q."/>
            <person name="Abouelleil A."/>
            <person name="Aftuck L."/>
            <person name="Bessette D."/>
            <person name="Brown A."/>
            <person name="FitzGerald M."/>
            <person name="Lui A."/>
            <person name="Macdonald J.P."/>
            <person name="Priest M."/>
            <person name="Orbach M.J."/>
            <person name="Galgiani J.N."/>
            <person name="Kirkland T.N."/>
            <person name="Cole G.T."/>
            <person name="Birren B.W."/>
            <person name="Henn M.R."/>
            <person name="Taylor J.W."/>
            <person name="Rounsley S.D."/>
        </authorList>
    </citation>
    <scope>GENOME REANNOTATION</scope>
    <source>
        <strain evidence="2">RS</strain>
    </source>
</reference>
<evidence type="ECO:0000313" key="2">
    <source>
        <dbReference type="Proteomes" id="UP000001261"/>
    </source>
</evidence>
<evidence type="ECO:0000313" key="1">
    <source>
        <dbReference type="EMBL" id="EAS28270.3"/>
    </source>
</evidence>
<dbReference type="InParanoid" id="J3K2G0"/>
<proteinExistence type="predicted"/>